<organism evidence="2 3">
    <name type="scientific">Phyllosticta paracitricarpa</name>
    <dbReference type="NCBI Taxonomy" id="2016321"/>
    <lineage>
        <taxon>Eukaryota</taxon>
        <taxon>Fungi</taxon>
        <taxon>Dikarya</taxon>
        <taxon>Ascomycota</taxon>
        <taxon>Pezizomycotina</taxon>
        <taxon>Dothideomycetes</taxon>
        <taxon>Dothideomycetes incertae sedis</taxon>
        <taxon>Botryosphaeriales</taxon>
        <taxon>Phyllostictaceae</taxon>
        <taxon>Phyllosticta</taxon>
    </lineage>
</organism>
<keyword evidence="3" id="KW-1185">Reference proteome</keyword>
<evidence type="ECO:0000313" key="3">
    <source>
        <dbReference type="Proteomes" id="UP001367316"/>
    </source>
</evidence>
<proteinExistence type="predicted"/>
<gene>
    <name evidence="2" type="ORF">JOL62DRAFT_429697</name>
</gene>
<protein>
    <submittedName>
        <fullName evidence="2">Uncharacterized protein</fullName>
    </submittedName>
</protein>
<feature type="compositionally biased region" description="Low complexity" evidence="1">
    <location>
        <begin position="40"/>
        <end position="50"/>
    </location>
</feature>
<dbReference type="EMBL" id="JBBPBF010000009">
    <property type="protein sequence ID" value="KAK7612537.1"/>
    <property type="molecule type" value="Genomic_DNA"/>
</dbReference>
<evidence type="ECO:0000256" key="1">
    <source>
        <dbReference type="SAM" id="MobiDB-lite"/>
    </source>
</evidence>
<dbReference type="Proteomes" id="UP001367316">
    <property type="component" value="Unassembled WGS sequence"/>
</dbReference>
<comment type="caution">
    <text evidence="2">The sequence shown here is derived from an EMBL/GenBank/DDBJ whole genome shotgun (WGS) entry which is preliminary data.</text>
</comment>
<reference evidence="2 3" key="1">
    <citation type="submission" date="2024-04" db="EMBL/GenBank/DDBJ databases">
        <title>Phyllosticta paracitricarpa is synonymous to the EU quarantine fungus P. citricarpa based on phylogenomic analyses.</title>
        <authorList>
            <consortium name="Lawrence Berkeley National Laboratory"/>
            <person name="Van ingen-buijs V.A."/>
            <person name="Van westerhoven A.C."/>
            <person name="Haridas S."/>
            <person name="Skiadas P."/>
            <person name="Martin F."/>
            <person name="Groenewald J.Z."/>
            <person name="Crous P.W."/>
            <person name="Seidl M.F."/>
        </authorList>
    </citation>
    <scope>NUCLEOTIDE SEQUENCE [LARGE SCALE GENOMIC DNA]</scope>
    <source>
        <strain evidence="2 3">CBS 141358</strain>
    </source>
</reference>
<feature type="compositionally biased region" description="Pro residues" evidence="1">
    <location>
        <begin position="51"/>
        <end position="74"/>
    </location>
</feature>
<name>A0ABR1NDL8_9PEZI</name>
<evidence type="ECO:0000313" key="2">
    <source>
        <dbReference type="EMBL" id="KAK7612537.1"/>
    </source>
</evidence>
<accession>A0ABR1NDL8</accession>
<sequence length="159" mass="17797">MNTLFRANDFFLSTTEHLLISQYLAPNQLPQPFYPLQHRPVSPSSTTSHPPSIPAQPSLPLPLPLPLPPQPPHPEQNQLTHSLTSPASLPPSLPILGPHHQMNERRPPRQSTPRAHSLTHLHRTCPPYHTQTNSPRRSPLPPPRPFLNPASRARPQPGR</sequence>
<feature type="region of interest" description="Disordered" evidence="1">
    <location>
        <begin position="34"/>
        <end position="159"/>
    </location>
</feature>